<sequence>MQPGNQLYNNACHRCFIYRFLSITSRIYLCGMRFFKPITCSVMPPATISATATPVTCPSAKTATSDPSVSVSAVCSSSKPAFCPSTPTTVTFTSTVIPASSLQRSSKSSAHSAVQESLTIISDSRHVITTREKLCNRFSDSTCLTVLALQAAGVAASKCSTVIDVVSRNLFGQKLDLPSASTAENISDEAHVLSKVHATEKVLNSSDGSLINLGFSEVATEDSETLSTTTINLLDELSDILPRITSREGSGFQESFGENNQPDV</sequence>
<evidence type="ECO:0000313" key="1">
    <source>
        <dbReference type="EMBL" id="KAK3787159.1"/>
    </source>
</evidence>
<protein>
    <submittedName>
        <fullName evidence="1">Uncharacterized protein</fullName>
    </submittedName>
</protein>
<name>A0AAE1AFT9_9GAST</name>
<gene>
    <name evidence="1" type="ORF">RRG08_009370</name>
</gene>
<keyword evidence="2" id="KW-1185">Reference proteome</keyword>
<evidence type="ECO:0000313" key="2">
    <source>
        <dbReference type="Proteomes" id="UP001283361"/>
    </source>
</evidence>
<accession>A0AAE1AFT9</accession>
<comment type="caution">
    <text evidence="1">The sequence shown here is derived from an EMBL/GenBank/DDBJ whole genome shotgun (WGS) entry which is preliminary data.</text>
</comment>
<proteinExistence type="predicted"/>
<dbReference type="AlphaFoldDB" id="A0AAE1AFT9"/>
<reference evidence="1" key="1">
    <citation type="journal article" date="2023" name="G3 (Bethesda)">
        <title>A reference genome for the long-term kleptoplast-retaining sea slug Elysia crispata morphotype clarki.</title>
        <authorList>
            <person name="Eastman K.E."/>
            <person name="Pendleton A.L."/>
            <person name="Shaikh M.A."/>
            <person name="Suttiyut T."/>
            <person name="Ogas R."/>
            <person name="Tomko P."/>
            <person name="Gavelis G."/>
            <person name="Widhalm J.R."/>
            <person name="Wisecaver J.H."/>
        </authorList>
    </citation>
    <scope>NUCLEOTIDE SEQUENCE</scope>
    <source>
        <strain evidence="1">ECLA1</strain>
    </source>
</reference>
<dbReference type="Proteomes" id="UP001283361">
    <property type="component" value="Unassembled WGS sequence"/>
</dbReference>
<organism evidence="1 2">
    <name type="scientific">Elysia crispata</name>
    <name type="common">lettuce slug</name>
    <dbReference type="NCBI Taxonomy" id="231223"/>
    <lineage>
        <taxon>Eukaryota</taxon>
        <taxon>Metazoa</taxon>
        <taxon>Spiralia</taxon>
        <taxon>Lophotrochozoa</taxon>
        <taxon>Mollusca</taxon>
        <taxon>Gastropoda</taxon>
        <taxon>Heterobranchia</taxon>
        <taxon>Euthyneura</taxon>
        <taxon>Panpulmonata</taxon>
        <taxon>Sacoglossa</taxon>
        <taxon>Placobranchoidea</taxon>
        <taxon>Plakobranchidae</taxon>
        <taxon>Elysia</taxon>
    </lineage>
</organism>
<dbReference type="EMBL" id="JAWDGP010001891">
    <property type="protein sequence ID" value="KAK3787159.1"/>
    <property type="molecule type" value="Genomic_DNA"/>
</dbReference>